<feature type="region of interest" description="Disordered" evidence="6">
    <location>
        <begin position="95"/>
        <end position="124"/>
    </location>
</feature>
<dbReference type="InterPro" id="IPR001763">
    <property type="entry name" value="Rhodanese-like_dom"/>
</dbReference>
<evidence type="ECO:0000256" key="4">
    <source>
        <dbReference type="ARBA" id="ARBA00022737"/>
    </source>
</evidence>
<dbReference type="FunFam" id="3.40.250.10:FF:000001">
    <property type="entry name" value="Sulfurtransferase"/>
    <property type="match status" value="1"/>
</dbReference>
<dbReference type="InterPro" id="IPR001307">
    <property type="entry name" value="Thiosulphate_STrfase_CS"/>
</dbReference>
<feature type="compositionally biased region" description="Polar residues" evidence="6">
    <location>
        <begin position="95"/>
        <end position="111"/>
    </location>
</feature>
<keyword evidence="3 5" id="KW-0808">Transferase</keyword>
<evidence type="ECO:0000256" key="2">
    <source>
        <dbReference type="ARBA" id="ARBA00022490"/>
    </source>
</evidence>
<dbReference type="CDD" id="cd01449">
    <property type="entry name" value="TST_Repeat_2"/>
    <property type="match status" value="1"/>
</dbReference>
<evidence type="ECO:0000256" key="3">
    <source>
        <dbReference type="ARBA" id="ARBA00022679"/>
    </source>
</evidence>
<dbReference type="PROSITE" id="PS00683">
    <property type="entry name" value="RHODANESE_2"/>
    <property type="match status" value="1"/>
</dbReference>
<keyword evidence="9" id="KW-1185">Reference proteome</keyword>
<dbReference type="EMBL" id="JBJQOH010000003">
    <property type="protein sequence ID" value="KAL3692558.1"/>
    <property type="molecule type" value="Genomic_DNA"/>
</dbReference>
<dbReference type="GO" id="GO:0016783">
    <property type="term" value="F:sulfurtransferase activity"/>
    <property type="evidence" value="ECO:0007669"/>
    <property type="project" value="UniProtKB-ARBA"/>
</dbReference>
<feature type="domain" description="Rhodanese" evidence="7">
    <location>
        <begin position="310"/>
        <end position="424"/>
    </location>
</feature>
<name>A0ABD3HM93_9MARC</name>
<dbReference type="PROSITE" id="PS50206">
    <property type="entry name" value="RHODANESE_3"/>
    <property type="match status" value="2"/>
</dbReference>
<evidence type="ECO:0000313" key="9">
    <source>
        <dbReference type="Proteomes" id="UP001633002"/>
    </source>
</evidence>
<dbReference type="FunFam" id="3.40.250.10:FF:000015">
    <property type="entry name" value="Sulfurtransferase"/>
    <property type="match status" value="1"/>
</dbReference>
<dbReference type="AlphaFoldDB" id="A0ABD3HM93"/>
<dbReference type="SUPFAM" id="SSF52821">
    <property type="entry name" value="Rhodanese/Cell cycle control phosphatase"/>
    <property type="match status" value="2"/>
</dbReference>
<dbReference type="PANTHER" id="PTHR11364">
    <property type="entry name" value="THIOSULFATE SULFERTANSFERASE"/>
    <property type="match status" value="1"/>
</dbReference>
<protein>
    <recommendedName>
        <fullName evidence="5">Sulfurtransferase</fullName>
    </recommendedName>
</protein>
<dbReference type="NCBIfam" id="NF008557">
    <property type="entry name" value="PRK11493.1"/>
    <property type="match status" value="1"/>
</dbReference>
<dbReference type="GO" id="GO:0005737">
    <property type="term" value="C:cytoplasm"/>
    <property type="evidence" value="ECO:0007669"/>
    <property type="project" value="UniProtKB-SubCell"/>
</dbReference>
<dbReference type="PANTHER" id="PTHR11364:SF27">
    <property type="entry name" value="SULFURTRANSFERASE"/>
    <property type="match status" value="1"/>
</dbReference>
<dbReference type="SMART" id="SM00450">
    <property type="entry name" value="RHOD"/>
    <property type="match status" value="2"/>
</dbReference>
<dbReference type="CDD" id="cd01448">
    <property type="entry name" value="TST_Repeat_1"/>
    <property type="match status" value="1"/>
</dbReference>
<dbReference type="InterPro" id="IPR036873">
    <property type="entry name" value="Rhodanese-like_dom_sf"/>
</dbReference>
<evidence type="ECO:0000256" key="1">
    <source>
        <dbReference type="ARBA" id="ARBA00004496"/>
    </source>
</evidence>
<evidence type="ECO:0000256" key="6">
    <source>
        <dbReference type="SAM" id="MobiDB-lite"/>
    </source>
</evidence>
<dbReference type="Proteomes" id="UP001633002">
    <property type="component" value="Unassembled WGS sequence"/>
</dbReference>
<dbReference type="InterPro" id="IPR045078">
    <property type="entry name" value="TST/MPST-like"/>
</dbReference>
<accession>A0ABD3HM93</accession>
<feature type="domain" description="Rhodanese" evidence="7">
    <location>
        <begin position="142"/>
        <end position="259"/>
    </location>
</feature>
<organism evidence="8 9">
    <name type="scientific">Riccia sorocarpa</name>
    <dbReference type="NCBI Taxonomy" id="122646"/>
    <lineage>
        <taxon>Eukaryota</taxon>
        <taxon>Viridiplantae</taxon>
        <taxon>Streptophyta</taxon>
        <taxon>Embryophyta</taxon>
        <taxon>Marchantiophyta</taxon>
        <taxon>Marchantiopsida</taxon>
        <taxon>Marchantiidae</taxon>
        <taxon>Marchantiales</taxon>
        <taxon>Ricciaceae</taxon>
        <taxon>Riccia</taxon>
    </lineage>
</organism>
<dbReference type="Pfam" id="PF00581">
    <property type="entry name" value="Rhodanese"/>
    <property type="match status" value="2"/>
</dbReference>
<evidence type="ECO:0000256" key="5">
    <source>
        <dbReference type="RuleBase" id="RU000507"/>
    </source>
</evidence>
<proteinExistence type="predicted"/>
<comment type="subcellular location">
    <subcellularLocation>
        <location evidence="1">Cytoplasm</location>
    </subcellularLocation>
</comment>
<evidence type="ECO:0000313" key="8">
    <source>
        <dbReference type="EMBL" id="KAL3692558.1"/>
    </source>
</evidence>
<keyword evidence="2" id="KW-0963">Cytoplasm</keyword>
<dbReference type="Gene3D" id="3.40.250.10">
    <property type="entry name" value="Rhodanese-like domain"/>
    <property type="match status" value="2"/>
</dbReference>
<reference evidence="8 9" key="1">
    <citation type="submission" date="2024-09" db="EMBL/GenBank/DDBJ databases">
        <title>Chromosome-scale assembly of Riccia sorocarpa.</title>
        <authorList>
            <person name="Paukszto L."/>
        </authorList>
    </citation>
    <scope>NUCLEOTIDE SEQUENCE [LARGE SCALE GENOMIC DNA]</scope>
    <source>
        <strain evidence="8">LP-2024</strain>
        <tissue evidence="8">Aerial parts of the thallus</tissue>
    </source>
</reference>
<keyword evidence="4" id="KW-0677">Repeat</keyword>
<evidence type="ECO:0000259" key="7">
    <source>
        <dbReference type="PROSITE" id="PS50206"/>
    </source>
</evidence>
<sequence length="432" mass="46649">MRSALWKVYASLMRHHSASAMASSQTLSSPISAAAIVSRSKVPATANQRFFSTAAPFGRVTRFARVVERRLPESVAATAALITVSRSNVFWASPASTRESGDVSGSATGTADGTAPAESGVDEDKLVQSPVVSVDWLHEHLNDPNLKVLDASWYMPAEGRNPLKEYQESRIPGALFFDVDGIVDPLSELPHMLPTETAFAAGVSALGISNEDSLIIYDGKGIFSAPRVWWMFRVFGHEKVWVLDGGLPKWRAKNYPLEFSVPKDVLAKIESVPSSVKKIYSGEEVHPFSFKATLQKHLVWSLGQVQTNIGEKKFQHIDARSKARFDGTAPEPRKGIRGGHVPGSICVPFPEVLSTEGTLLEEPQLADKFVQSGVSLDSPVVASCGTGVTACILALGLYRLGKKDVAVYDGSWTEWGLSSQTPVATNLPAETA</sequence>
<comment type="caution">
    <text evidence="8">The sequence shown here is derived from an EMBL/GenBank/DDBJ whole genome shotgun (WGS) entry which is preliminary data.</text>
</comment>
<gene>
    <name evidence="8" type="ORF">R1sor_006209</name>
</gene>